<comment type="caution">
    <text evidence="1">The sequence shown here is derived from an EMBL/GenBank/DDBJ whole genome shotgun (WGS) entry which is preliminary data.</text>
</comment>
<protein>
    <submittedName>
        <fullName evidence="1">Uncharacterized protein</fullName>
    </submittedName>
</protein>
<dbReference type="PROSITE" id="PS51257">
    <property type="entry name" value="PROKAR_LIPOPROTEIN"/>
    <property type="match status" value="1"/>
</dbReference>
<proteinExistence type="predicted"/>
<keyword evidence="2" id="KW-1185">Reference proteome</keyword>
<dbReference type="Proteomes" id="UP001629156">
    <property type="component" value="Unassembled WGS sequence"/>
</dbReference>
<gene>
    <name evidence="1" type="ORF">ABS766_03135</name>
</gene>
<organism evidence="1 2">
    <name type="scientific">Flavobacterium rhizosphaerae</name>
    <dbReference type="NCBI Taxonomy" id="3163298"/>
    <lineage>
        <taxon>Bacteria</taxon>
        <taxon>Pseudomonadati</taxon>
        <taxon>Bacteroidota</taxon>
        <taxon>Flavobacteriia</taxon>
        <taxon>Flavobacteriales</taxon>
        <taxon>Flavobacteriaceae</taxon>
        <taxon>Flavobacterium</taxon>
    </lineage>
</organism>
<name>A0ABW8YV49_9FLAO</name>
<sequence>MKKIFCLLAAFALFTGCDDGDMTFKTFDFEDANVEVCGDNTLYKVNGTEVLILNLNPSYLQNAESEPEQFSTDAITYRNYSGTGAGNTLCSEVPSANPTVIDEWNGEGTISIETNAVLDVETGLLAGYDHKIILVDVSFNKGDEVIRILDSDFGTIRTTLGFTFNFEFDEEDGNQPETCDDSNILYKTDANAALLFEFGAAAFPNSTGEIIIDLSNDTDDNTLQLNVYNGSPGLANICDNYALTPQLIEKWTATEGTIKINTTYNTDTGYYDHSIYFDDVKFTNAANEDESFFISDLDDFDETTGYNFGIYNTQ</sequence>
<reference evidence="1 2" key="1">
    <citation type="submission" date="2024-06" db="EMBL/GenBank/DDBJ databases">
        <authorList>
            <person name="Kaempfer P."/>
            <person name="Viver T."/>
        </authorList>
    </citation>
    <scope>NUCLEOTIDE SEQUENCE [LARGE SCALE GENOMIC DNA]</scope>
    <source>
        <strain evidence="1 2">ST-119</strain>
    </source>
</reference>
<evidence type="ECO:0000313" key="2">
    <source>
        <dbReference type="Proteomes" id="UP001629156"/>
    </source>
</evidence>
<evidence type="ECO:0000313" key="1">
    <source>
        <dbReference type="EMBL" id="MFL9843407.1"/>
    </source>
</evidence>
<accession>A0ABW8YV49</accession>
<dbReference type="RefSeq" id="WP_408083658.1">
    <property type="nucleotide sequence ID" value="NZ_JBELPZ010000002.1"/>
</dbReference>
<dbReference type="EMBL" id="JBELPZ010000002">
    <property type="protein sequence ID" value="MFL9843407.1"/>
    <property type="molecule type" value="Genomic_DNA"/>
</dbReference>